<proteinExistence type="predicted"/>
<keyword evidence="3" id="KW-1185">Reference proteome</keyword>
<evidence type="ECO:0000256" key="1">
    <source>
        <dbReference type="SAM" id="MobiDB-lite"/>
    </source>
</evidence>
<gene>
    <name evidence="2" type="ORF">Tco_0800119</name>
</gene>
<dbReference type="CDD" id="cd09272">
    <property type="entry name" value="RNase_HI_RT_Ty1"/>
    <property type="match status" value="1"/>
</dbReference>
<reference evidence="2" key="1">
    <citation type="journal article" date="2022" name="Int. J. Mol. Sci.">
        <title>Draft Genome of Tanacetum Coccineum: Genomic Comparison of Closely Related Tanacetum-Family Plants.</title>
        <authorList>
            <person name="Yamashiro T."/>
            <person name="Shiraishi A."/>
            <person name="Nakayama K."/>
            <person name="Satake H."/>
        </authorList>
    </citation>
    <scope>NUCLEOTIDE SEQUENCE</scope>
</reference>
<sequence>MENSNRGSIPMLDKPKLSKSQGASIPAENPGELHWTAVKNILKYLQNTKDMFLVYEGAVDWKSTKQSILATSSIEAEYIAASDASKRLFGLGNSILVMGCSPNGSTYEDGIKTMTRDITIGNETGITKGARHYRTKVHYLNEVIEMGDIVREKVHTYDNVADHFTKALPFNKHFEDTKSRCRKWLNKSSLDLRCKQVLHVWISLFKYKSNAILNKVVIKAILGSDVKQHPQHL</sequence>
<name>A0ABQ4ZUX2_9ASTR</name>
<comment type="caution">
    <text evidence="2">The sequence shown here is derived from an EMBL/GenBank/DDBJ whole genome shotgun (WGS) entry which is preliminary data.</text>
</comment>
<dbReference type="EMBL" id="BQNB010011635">
    <property type="protein sequence ID" value="GJS93151.1"/>
    <property type="molecule type" value="Genomic_DNA"/>
</dbReference>
<dbReference type="Proteomes" id="UP001151760">
    <property type="component" value="Unassembled WGS sequence"/>
</dbReference>
<protein>
    <submittedName>
        <fullName evidence="2">Uncharacterized protein</fullName>
    </submittedName>
</protein>
<evidence type="ECO:0000313" key="2">
    <source>
        <dbReference type="EMBL" id="GJS93151.1"/>
    </source>
</evidence>
<accession>A0ABQ4ZUX2</accession>
<evidence type="ECO:0000313" key="3">
    <source>
        <dbReference type="Proteomes" id="UP001151760"/>
    </source>
</evidence>
<reference evidence="2" key="2">
    <citation type="submission" date="2022-01" db="EMBL/GenBank/DDBJ databases">
        <authorList>
            <person name="Yamashiro T."/>
            <person name="Shiraishi A."/>
            <person name="Satake H."/>
            <person name="Nakayama K."/>
        </authorList>
    </citation>
    <scope>NUCLEOTIDE SEQUENCE</scope>
</reference>
<organism evidence="2 3">
    <name type="scientific">Tanacetum coccineum</name>
    <dbReference type="NCBI Taxonomy" id="301880"/>
    <lineage>
        <taxon>Eukaryota</taxon>
        <taxon>Viridiplantae</taxon>
        <taxon>Streptophyta</taxon>
        <taxon>Embryophyta</taxon>
        <taxon>Tracheophyta</taxon>
        <taxon>Spermatophyta</taxon>
        <taxon>Magnoliopsida</taxon>
        <taxon>eudicotyledons</taxon>
        <taxon>Gunneridae</taxon>
        <taxon>Pentapetalae</taxon>
        <taxon>asterids</taxon>
        <taxon>campanulids</taxon>
        <taxon>Asterales</taxon>
        <taxon>Asteraceae</taxon>
        <taxon>Asteroideae</taxon>
        <taxon>Anthemideae</taxon>
        <taxon>Anthemidinae</taxon>
        <taxon>Tanacetum</taxon>
    </lineage>
</organism>
<feature type="region of interest" description="Disordered" evidence="1">
    <location>
        <begin position="1"/>
        <end position="29"/>
    </location>
</feature>